<proteinExistence type="predicted"/>
<dbReference type="AlphaFoldDB" id="A0A2T0BK04"/>
<dbReference type="Gene3D" id="3.40.630.10">
    <property type="entry name" value="Zn peptidases"/>
    <property type="match status" value="2"/>
</dbReference>
<evidence type="ECO:0000313" key="1">
    <source>
        <dbReference type="EMBL" id="PRR84220.1"/>
    </source>
</evidence>
<keyword evidence="1" id="KW-0378">Hydrolase</keyword>
<dbReference type="SUPFAM" id="SSF55031">
    <property type="entry name" value="Bacterial exopeptidase dimerisation domain"/>
    <property type="match status" value="1"/>
</dbReference>
<dbReference type="RefSeq" id="WP_242977596.1">
    <property type="nucleotide sequence ID" value="NZ_JALCPJ010000052.1"/>
</dbReference>
<dbReference type="InterPro" id="IPR017439">
    <property type="entry name" value="Amidohydrolase"/>
</dbReference>
<dbReference type="SUPFAM" id="SSF53187">
    <property type="entry name" value="Zn-dependent exopeptidases"/>
    <property type="match status" value="1"/>
</dbReference>
<comment type="caution">
    <text evidence="1">The sequence shown here is derived from an EMBL/GenBank/DDBJ whole genome shotgun (WGS) entry which is preliminary data.</text>
</comment>
<organism evidence="1 2">
    <name type="scientific">Clostridium luticellarii</name>
    <dbReference type="NCBI Taxonomy" id="1691940"/>
    <lineage>
        <taxon>Bacteria</taxon>
        <taxon>Bacillati</taxon>
        <taxon>Bacillota</taxon>
        <taxon>Clostridia</taxon>
        <taxon>Eubacteriales</taxon>
        <taxon>Clostridiaceae</taxon>
        <taxon>Clostridium</taxon>
    </lineage>
</organism>
<dbReference type="InterPro" id="IPR017145">
    <property type="entry name" value="Aminobenzoyl-glu_utiliz_pB"/>
</dbReference>
<name>A0A2T0BK04_9CLOT</name>
<dbReference type="InterPro" id="IPR052030">
    <property type="entry name" value="Peptidase_M20/M20A_hydrolases"/>
</dbReference>
<dbReference type="InterPro" id="IPR002933">
    <property type="entry name" value="Peptidase_M20"/>
</dbReference>
<dbReference type="InterPro" id="IPR036264">
    <property type="entry name" value="Bact_exopeptidase_dim_dom"/>
</dbReference>
<dbReference type="EC" id="3.5.1.-" evidence="1"/>
<dbReference type="PANTHER" id="PTHR30575">
    <property type="entry name" value="PEPTIDASE M20"/>
    <property type="match status" value="1"/>
</dbReference>
<dbReference type="PANTHER" id="PTHR30575:SF0">
    <property type="entry name" value="XAA-ARG DIPEPTIDASE"/>
    <property type="match status" value="1"/>
</dbReference>
<dbReference type="EMBL" id="PVXP01000040">
    <property type="protein sequence ID" value="PRR84220.1"/>
    <property type="molecule type" value="Genomic_DNA"/>
</dbReference>
<dbReference type="FunFam" id="3.30.70.360:FF:000004">
    <property type="entry name" value="Peptidase M20 domain-containing protein 2"/>
    <property type="match status" value="1"/>
</dbReference>
<evidence type="ECO:0000313" key="2">
    <source>
        <dbReference type="Proteomes" id="UP000237798"/>
    </source>
</evidence>
<dbReference type="Proteomes" id="UP000237798">
    <property type="component" value="Unassembled WGS sequence"/>
</dbReference>
<reference evidence="1 2" key="1">
    <citation type="submission" date="2018-03" db="EMBL/GenBank/DDBJ databases">
        <title>Genome sequence of Clostridium luticellarii DSM 29923.</title>
        <authorList>
            <person name="Poehlein A."/>
            <person name="Daniel R."/>
        </authorList>
    </citation>
    <scope>NUCLEOTIDE SEQUENCE [LARGE SCALE GENOMIC DNA]</scope>
    <source>
        <strain evidence="1 2">DSM 29923</strain>
    </source>
</reference>
<dbReference type="GO" id="GO:0016805">
    <property type="term" value="F:dipeptidase activity"/>
    <property type="evidence" value="ECO:0007669"/>
    <property type="project" value="TreeGrafter"/>
</dbReference>
<dbReference type="Gene3D" id="3.30.70.360">
    <property type="match status" value="1"/>
</dbReference>
<accession>A0A2T0BK04</accession>
<dbReference type="GO" id="GO:0071713">
    <property type="term" value="F:para-aminobenzoyl-glutamate hydrolase activity"/>
    <property type="evidence" value="ECO:0007669"/>
    <property type="project" value="TreeGrafter"/>
</dbReference>
<gene>
    <name evidence="1" type="primary">abgB_3</name>
    <name evidence="1" type="ORF">CLLU_24800</name>
</gene>
<dbReference type="GO" id="GO:0046657">
    <property type="term" value="P:folic acid catabolic process"/>
    <property type="evidence" value="ECO:0007669"/>
    <property type="project" value="TreeGrafter"/>
</dbReference>
<sequence>MTADLKMTMEEEVVSSIEKRHDILSDLSDKIWDFAETRFEEFKSSEILCKVLTQEGFSIKKGIADMETAFIASHGSGKPVIGFLGEFDALYGLSQTANTAKKIPLVRGGKGHGCGHNGLGTGALAAAIAVKDYMKNNGIKGTVRYYGCPGEESGSGKVYITRAGYFKDLDVALTWHPADRNEVIPFSFLATSQVYFKFHGISSHAAVSPHLGRSALDAVELMDVGANYLREHLIQEARIHYAITNSGGLSPNVVQSETSVLYQIRAPKSGQVSEIYKRVVNIAKGAALMTGTKLEIVFDRGSSELIPNKVLGSLLYEEFKKIGPVPVDSEDLEFAKDIRKTLDEGEKLRSKSILEKIYDSEAGSIIDLILNKNIIDIIYPYKAVEFTYPGSTDVGDVSWNVPTAQVETVCYAKDTPGHSWQLVAQGKAELFHKGLLQAGKILASAAIKLFENPELISKAKDEFRNRLDGKSYKCPIPEEIKPMPKRA</sequence>
<dbReference type="PIRSF" id="PIRSF037227">
    <property type="entry name" value="Aminobenzoyl-glu_utiliz_pB"/>
    <property type="match status" value="1"/>
</dbReference>
<dbReference type="Pfam" id="PF01546">
    <property type="entry name" value="Peptidase_M20"/>
    <property type="match status" value="1"/>
</dbReference>
<dbReference type="CDD" id="cd05673">
    <property type="entry name" value="M20_Acy1L2_AbgB"/>
    <property type="match status" value="1"/>
</dbReference>
<protein>
    <submittedName>
        <fullName evidence="1">p-aminobenzoyl-glutamate hydrolase subunit B</fullName>
        <ecNumber evidence="1">3.5.1.-</ecNumber>
    </submittedName>
</protein>
<dbReference type="NCBIfam" id="TIGR01891">
    <property type="entry name" value="amidohydrolases"/>
    <property type="match status" value="1"/>
</dbReference>
<keyword evidence="2" id="KW-1185">Reference proteome</keyword>
<dbReference type="GO" id="GO:0005737">
    <property type="term" value="C:cytoplasm"/>
    <property type="evidence" value="ECO:0007669"/>
    <property type="project" value="TreeGrafter"/>
</dbReference>